<protein>
    <submittedName>
        <fullName evidence="1">Uncharacterized protein</fullName>
    </submittedName>
</protein>
<accession>A0ACB7PR31</accession>
<dbReference type="EMBL" id="JAGIZQ010000001">
    <property type="protein sequence ID" value="KAH6651375.1"/>
    <property type="molecule type" value="Genomic_DNA"/>
</dbReference>
<evidence type="ECO:0000313" key="2">
    <source>
        <dbReference type="Proteomes" id="UP000724584"/>
    </source>
</evidence>
<keyword evidence="2" id="KW-1185">Reference proteome</keyword>
<comment type="caution">
    <text evidence="1">The sequence shown here is derived from an EMBL/GenBank/DDBJ whole genome shotgun (WGS) entry which is preliminary data.</text>
</comment>
<name>A0ACB7PR31_9PEZI</name>
<organism evidence="1 2">
    <name type="scientific">Chaetomium tenue</name>
    <dbReference type="NCBI Taxonomy" id="1854479"/>
    <lineage>
        <taxon>Eukaryota</taxon>
        <taxon>Fungi</taxon>
        <taxon>Dikarya</taxon>
        <taxon>Ascomycota</taxon>
        <taxon>Pezizomycotina</taxon>
        <taxon>Sordariomycetes</taxon>
        <taxon>Sordariomycetidae</taxon>
        <taxon>Sordariales</taxon>
        <taxon>Chaetomiaceae</taxon>
        <taxon>Chaetomium</taxon>
    </lineage>
</organism>
<gene>
    <name evidence="1" type="ORF">F5144DRAFT_559260</name>
</gene>
<dbReference type="Proteomes" id="UP000724584">
    <property type="component" value="Unassembled WGS sequence"/>
</dbReference>
<proteinExistence type="predicted"/>
<reference evidence="1 2" key="1">
    <citation type="journal article" date="2021" name="Nat. Commun.">
        <title>Genetic determinants of endophytism in the Arabidopsis root mycobiome.</title>
        <authorList>
            <person name="Mesny F."/>
            <person name="Miyauchi S."/>
            <person name="Thiergart T."/>
            <person name="Pickel B."/>
            <person name="Atanasova L."/>
            <person name="Karlsson M."/>
            <person name="Huettel B."/>
            <person name="Barry K.W."/>
            <person name="Haridas S."/>
            <person name="Chen C."/>
            <person name="Bauer D."/>
            <person name="Andreopoulos W."/>
            <person name="Pangilinan J."/>
            <person name="LaButti K."/>
            <person name="Riley R."/>
            <person name="Lipzen A."/>
            <person name="Clum A."/>
            <person name="Drula E."/>
            <person name="Henrissat B."/>
            <person name="Kohler A."/>
            <person name="Grigoriev I.V."/>
            <person name="Martin F.M."/>
            <person name="Hacquard S."/>
        </authorList>
    </citation>
    <scope>NUCLEOTIDE SEQUENCE [LARGE SCALE GENOMIC DNA]</scope>
    <source>
        <strain evidence="1 2">MPI-SDFR-AT-0079</strain>
    </source>
</reference>
<evidence type="ECO:0000313" key="1">
    <source>
        <dbReference type="EMBL" id="KAH6651375.1"/>
    </source>
</evidence>
<sequence>MMQKDVRRWILFLICLLSYIGRPVAGKSWNAGLERHAKGERAMKIGGLGGQCVCMSKSGCGGGCLDEFRFSLTIPPPCISSSSH</sequence>